<dbReference type="OrthoDB" id="5801519at2"/>
<proteinExistence type="predicted"/>
<keyword evidence="3" id="KW-0472">Membrane</keyword>
<dbReference type="SMART" id="SM00862">
    <property type="entry name" value="Trans_reg_C"/>
    <property type="match status" value="1"/>
</dbReference>
<reference evidence="5 8" key="2">
    <citation type="journal article" date="2020" name="FEMS Microbiol. Ecol.">
        <title>Temporal dynamics of bacterial communities during seed development and maturation.</title>
        <authorList>
            <person name="Chesneau G."/>
            <person name="Torres-Cortes G."/>
            <person name="Briand M."/>
            <person name="Darrasse A."/>
            <person name="Preveaux A."/>
            <person name="Marais C."/>
            <person name="Jacques M.A."/>
            <person name="Shade A."/>
            <person name="Barret M."/>
        </authorList>
    </citation>
    <scope>NUCLEOTIDE SEQUENCE [LARGE SCALE GENOMIC DNA]</scope>
    <source>
        <strain evidence="5 8">CFBP13732</strain>
    </source>
</reference>
<evidence type="ECO:0000256" key="1">
    <source>
        <dbReference type="ARBA" id="ARBA00023125"/>
    </source>
</evidence>
<dbReference type="EMBL" id="JACYNN010000012">
    <property type="protein sequence ID" value="MBD8107892.1"/>
    <property type="molecule type" value="Genomic_DNA"/>
</dbReference>
<gene>
    <name evidence="6" type="ORF">EpCFBP13511_06865</name>
    <name evidence="5" type="ORF">IFT93_15935</name>
</gene>
<dbReference type="RefSeq" id="WP_137268962.1">
    <property type="nucleotide sequence ID" value="NZ_JACYNM010000012.1"/>
</dbReference>
<dbReference type="Gene3D" id="1.10.10.10">
    <property type="entry name" value="Winged helix-like DNA-binding domain superfamily/Winged helix DNA-binding domain"/>
    <property type="match status" value="1"/>
</dbReference>
<evidence type="ECO:0000256" key="3">
    <source>
        <dbReference type="SAM" id="Phobius"/>
    </source>
</evidence>
<dbReference type="GO" id="GO:0006355">
    <property type="term" value="P:regulation of DNA-templated transcription"/>
    <property type="evidence" value="ECO:0007669"/>
    <property type="project" value="InterPro"/>
</dbReference>
<reference evidence="6 7" key="1">
    <citation type="journal article" date="2019" name="Sci. Rep.">
        <title>Differences in resource use lead to coexistence of seed-transmitted microbial populations.</title>
        <authorList>
            <person name="Torres-Cortes G."/>
            <person name="Garcia B.J."/>
            <person name="Compant S."/>
            <person name="Rezki S."/>
            <person name="Jones P."/>
            <person name="Preveaux A."/>
            <person name="Briand M."/>
            <person name="Roulet A."/>
            <person name="Bouchez O."/>
            <person name="Jacobson D."/>
            <person name="Barret M."/>
        </authorList>
    </citation>
    <scope>NUCLEOTIDE SEQUENCE [LARGE SCALE GENOMIC DNA]</scope>
    <source>
        <strain evidence="6 7">CFBP13511</strain>
    </source>
</reference>
<dbReference type="GO" id="GO:0003677">
    <property type="term" value="F:DNA binding"/>
    <property type="evidence" value="ECO:0007669"/>
    <property type="project" value="UniProtKB-UniRule"/>
</dbReference>
<keyword evidence="1 2" id="KW-0238">DNA-binding</keyword>
<dbReference type="EMBL" id="QGAC01000005">
    <property type="protein sequence ID" value="TKJ92516.1"/>
    <property type="molecule type" value="Genomic_DNA"/>
</dbReference>
<keyword evidence="3" id="KW-0812">Transmembrane</keyword>
<dbReference type="STRING" id="1219360.GCA_001571305_01563"/>
<dbReference type="SUPFAM" id="SSF46894">
    <property type="entry name" value="C-terminal effector domain of the bipartite response regulators"/>
    <property type="match status" value="1"/>
</dbReference>
<evidence type="ECO:0000313" key="7">
    <source>
        <dbReference type="Proteomes" id="UP000306393"/>
    </source>
</evidence>
<dbReference type="PROSITE" id="PS51755">
    <property type="entry name" value="OMPR_PHOB"/>
    <property type="match status" value="1"/>
</dbReference>
<dbReference type="InterPro" id="IPR001867">
    <property type="entry name" value="OmpR/PhoB-type_DNA-bd"/>
</dbReference>
<sequence>MDYFINQIIHFDALNGSLNLIDNHNSIVQLSRPSSRLLSELITHCGKTLSREELLKSVWEAHGLRPSGSNLSNHISFLRKTFSQLGLNENIIYTVPKKGFRLEADITLARVTPSEDKSTITGINKKKGMNFAFTPLKNAIAPYIKKILLPALLSIAFILASVMVVTYLFKTKIKSGHFINLCQLVDLSQNPRNFTDEKLKTLKRLIKEQGINCLNKKSTINFRFTNFFPEKDYEQKVAFISQCYPRTDNKIENCENYLSATLKKP</sequence>
<comment type="caution">
    <text evidence="6">The sequence shown here is derived from an EMBL/GenBank/DDBJ whole genome shotgun (WGS) entry which is preliminary data.</text>
</comment>
<dbReference type="Proteomes" id="UP000661012">
    <property type="component" value="Unassembled WGS sequence"/>
</dbReference>
<dbReference type="CDD" id="cd00383">
    <property type="entry name" value="trans_reg_C"/>
    <property type="match status" value="1"/>
</dbReference>
<name>A0A4U3FHP7_9GAMM</name>
<dbReference type="Pfam" id="PF00486">
    <property type="entry name" value="Trans_reg_C"/>
    <property type="match status" value="1"/>
</dbReference>
<accession>A0A4U3FHP7</accession>
<protein>
    <submittedName>
        <fullName evidence="5">Winged helix-turn-helix domain-containing protein</fullName>
    </submittedName>
</protein>
<evidence type="ECO:0000259" key="4">
    <source>
        <dbReference type="PROSITE" id="PS51755"/>
    </source>
</evidence>
<keyword evidence="3" id="KW-1133">Transmembrane helix</keyword>
<evidence type="ECO:0000313" key="5">
    <source>
        <dbReference type="EMBL" id="MBD8107892.1"/>
    </source>
</evidence>
<feature type="DNA-binding region" description="OmpR/PhoB-type" evidence="2">
    <location>
        <begin position="1"/>
        <end position="104"/>
    </location>
</feature>
<feature type="transmembrane region" description="Helical" evidence="3">
    <location>
        <begin position="147"/>
        <end position="169"/>
    </location>
</feature>
<evidence type="ECO:0000313" key="8">
    <source>
        <dbReference type="Proteomes" id="UP000661012"/>
    </source>
</evidence>
<dbReference type="GO" id="GO:0000160">
    <property type="term" value="P:phosphorelay signal transduction system"/>
    <property type="evidence" value="ECO:0007669"/>
    <property type="project" value="InterPro"/>
</dbReference>
<dbReference type="Proteomes" id="UP000306393">
    <property type="component" value="Unassembled WGS sequence"/>
</dbReference>
<organism evidence="6 7">
    <name type="scientific">Erwinia persicina</name>
    <dbReference type="NCBI Taxonomy" id="55211"/>
    <lineage>
        <taxon>Bacteria</taxon>
        <taxon>Pseudomonadati</taxon>
        <taxon>Pseudomonadota</taxon>
        <taxon>Gammaproteobacteria</taxon>
        <taxon>Enterobacterales</taxon>
        <taxon>Erwiniaceae</taxon>
        <taxon>Erwinia</taxon>
    </lineage>
</organism>
<evidence type="ECO:0000256" key="2">
    <source>
        <dbReference type="PROSITE-ProRule" id="PRU01091"/>
    </source>
</evidence>
<dbReference type="AlphaFoldDB" id="A0A4U3FHP7"/>
<dbReference type="InterPro" id="IPR036388">
    <property type="entry name" value="WH-like_DNA-bd_sf"/>
</dbReference>
<feature type="domain" description="OmpR/PhoB-type" evidence="4">
    <location>
        <begin position="1"/>
        <end position="104"/>
    </location>
</feature>
<dbReference type="InterPro" id="IPR016032">
    <property type="entry name" value="Sig_transdc_resp-reg_C-effctor"/>
</dbReference>
<evidence type="ECO:0000313" key="6">
    <source>
        <dbReference type="EMBL" id="TKJ92516.1"/>
    </source>
</evidence>
<keyword evidence="8" id="KW-1185">Reference proteome</keyword>